<comment type="caution">
    <text evidence="4">The sequence shown here is derived from an EMBL/GenBank/DDBJ whole genome shotgun (WGS) entry which is preliminary data.</text>
</comment>
<name>A0A978VN31_ZIZJJ</name>
<dbReference type="InterPro" id="IPR003690">
    <property type="entry name" value="MTERF"/>
</dbReference>
<dbReference type="FunFam" id="1.25.70.10:FF:000001">
    <property type="entry name" value="Mitochondrial transcription termination factor-like"/>
    <property type="match status" value="1"/>
</dbReference>
<organism evidence="4 5">
    <name type="scientific">Ziziphus jujuba var. spinosa</name>
    <dbReference type="NCBI Taxonomy" id="714518"/>
    <lineage>
        <taxon>Eukaryota</taxon>
        <taxon>Viridiplantae</taxon>
        <taxon>Streptophyta</taxon>
        <taxon>Embryophyta</taxon>
        <taxon>Tracheophyta</taxon>
        <taxon>Spermatophyta</taxon>
        <taxon>Magnoliopsida</taxon>
        <taxon>eudicotyledons</taxon>
        <taxon>Gunneridae</taxon>
        <taxon>Pentapetalae</taxon>
        <taxon>rosids</taxon>
        <taxon>fabids</taxon>
        <taxon>Rosales</taxon>
        <taxon>Rhamnaceae</taxon>
        <taxon>Paliureae</taxon>
        <taxon>Ziziphus</taxon>
    </lineage>
</organism>
<keyword evidence="2" id="KW-0804">Transcription</keyword>
<reference evidence="4" key="1">
    <citation type="journal article" date="2021" name="Front. Plant Sci.">
        <title>Chromosome-Scale Genome Assembly for Chinese Sour Jujube and Insights Into Its Genome Evolution and Domestication Signature.</title>
        <authorList>
            <person name="Shen L.-Y."/>
            <person name="Luo H."/>
            <person name="Wang X.-L."/>
            <person name="Wang X.-M."/>
            <person name="Qiu X.-J."/>
            <person name="Liu H."/>
            <person name="Zhou S.-S."/>
            <person name="Jia K.-H."/>
            <person name="Nie S."/>
            <person name="Bao Y.-T."/>
            <person name="Zhang R.-G."/>
            <person name="Yun Q.-Z."/>
            <person name="Chai Y.-H."/>
            <person name="Lu J.-Y."/>
            <person name="Li Y."/>
            <person name="Zhao S.-W."/>
            <person name="Mao J.-F."/>
            <person name="Jia S.-G."/>
            <person name="Mao Y.-M."/>
        </authorList>
    </citation>
    <scope>NUCLEOTIDE SEQUENCE</scope>
    <source>
        <strain evidence="4">AT0</strain>
        <tissue evidence="4">Leaf</tissue>
    </source>
</reference>
<protein>
    <recommendedName>
        <fullName evidence="6">Transcription termination factor MTERF4, chloroplastic-like</fullName>
    </recommendedName>
</protein>
<dbReference type="Proteomes" id="UP000813462">
    <property type="component" value="Unassembled WGS sequence"/>
</dbReference>
<keyword evidence="2" id="KW-0806">Transcription termination</keyword>
<evidence type="ECO:0008006" key="6">
    <source>
        <dbReference type="Google" id="ProtNLM"/>
    </source>
</evidence>
<keyword evidence="3" id="KW-0809">Transit peptide</keyword>
<dbReference type="AlphaFoldDB" id="A0A978VN31"/>
<proteinExistence type="inferred from homology"/>
<accession>A0A978VN31</accession>
<evidence type="ECO:0000256" key="2">
    <source>
        <dbReference type="ARBA" id="ARBA00022472"/>
    </source>
</evidence>
<evidence type="ECO:0000256" key="1">
    <source>
        <dbReference type="ARBA" id="ARBA00007692"/>
    </source>
</evidence>
<sequence length="528" mass="60610">MSNSRILYRSLGFQIKPSYEIPKKYLKTQERVAASVKRPSWLLTSNLEAKLVPNMELLVREGVSDKVVAQFLLSQARMLMKEEGQMALCIKTVKQFVLQSVIQSCSEKKIRRMVDFYMKTAKLELEYIISSPKLINYSFERRIRPRYQVLKLAMQLKNLLSLLQKRFLATSATLSTTSATSQPNPSSSSFTVHFLVNSCGLPLEVALSASKTIQLDRNNAQKPQSLLSFLKSYKFNDTQIAKLISKRPSTLQSRIHNNLGPKFQFLIENGFGGELLPKLILSNTEILSRSLGSHIKPTYKLLKKFLKTEESVVVSVKRASWLLTMDAKAKLVPIMELFVREGVPDERVTHLLLSQPRTFVQNVDRMAVCIKTVKEFGFQPGYSMFTEAVRVKSSMSDSTWNKKVQVFKDLGWSEQDIAYAFVRSPRFLACSEEKIRTTMDFYVNTMKLELKKIVSFPKLFNYSIETRVRPRYRVLKVLVSKGLIKHDIKPVWVFQQTETRFLDNFVLKYVGDVPNLLEIYNAAETKAI</sequence>
<comment type="similarity">
    <text evidence="1">Belongs to the mTERF family.</text>
</comment>
<dbReference type="GO" id="GO:0006353">
    <property type="term" value="P:DNA-templated transcription termination"/>
    <property type="evidence" value="ECO:0007669"/>
    <property type="project" value="UniProtKB-KW"/>
</dbReference>
<gene>
    <name evidence="4" type="ORF">FEM48_Zijuj03G0041100</name>
</gene>
<dbReference type="GO" id="GO:0003676">
    <property type="term" value="F:nucleic acid binding"/>
    <property type="evidence" value="ECO:0007669"/>
    <property type="project" value="InterPro"/>
</dbReference>
<dbReference type="EMBL" id="JAEACU010000003">
    <property type="protein sequence ID" value="KAH7536956.1"/>
    <property type="molecule type" value="Genomic_DNA"/>
</dbReference>
<dbReference type="InterPro" id="IPR038538">
    <property type="entry name" value="MTERF_sf"/>
</dbReference>
<keyword evidence="2" id="KW-0805">Transcription regulation</keyword>
<dbReference type="PANTHER" id="PTHR13068">
    <property type="entry name" value="CGI-12 PROTEIN-RELATED"/>
    <property type="match status" value="1"/>
</dbReference>
<dbReference type="PANTHER" id="PTHR13068:SF31">
    <property type="entry name" value="TRANSCRIPTION TERMINATION FACTOR MTERF2, CHLOROPLASTIC-LIKE"/>
    <property type="match status" value="1"/>
</dbReference>
<evidence type="ECO:0000313" key="4">
    <source>
        <dbReference type="EMBL" id="KAH7536956.1"/>
    </source>
</evidence>
<dbReference type="Gene3D" id="1.25.70.10">
    <property type="entry name" value="Transcription termination factor 3, mitochondrial"/>
    <property type="match status" value="2"/>
</dbReference>
<evidence type="ECO:0000256" key="3">
    <source>
        <dbReference type="ARBA" id="ARBA00022946"/>
    </source>
</evidence>
<evidence type="ECO:0000313" key="5">
    <source>
        <dbReference type="Proteomes" id="UP000813462"/>
    </source>
</evidence>
<dbReference type="SMART" id="SM00733">
    <property type="entry name" value="Mterf"/>
    <property type="match status" value="10"/>
</dbReference>
<dbReference type="Pfam" id="PF02536">
    <property type="entry name" value="mTERF"/>
    <property type="match status" value="2"/>
</dbReference>